<dbReference type="GO" id="GO:0070291">
    <property type="term" value="P:N-acylethanolamine metabolic process"/>
    <property type="evidence" value="ECO:0007669"/>
    <property type="project" value="TreeGrafter"/>
</dbReference>
<proteinExistence type="predicted"/>
<dbReference type="PANTHER" id="PTHR15032:SF4">
    <property type="entry name" value="N-ACYL-PHOSPHATIDYLETHANOLAMINE-HYDROLYZING PHOSPHOLIPASE D"/>
    <property type="match status" value="1"/>
</dbReference>
<evidence type="ECO:0000259" key="2">
    <source>
        <dbReference type="Pfam" id="PF12706"/>
    </source>
</evidence>
<dbReference type="STRING" id="1555241.A0A4P9XDR5"/>
<feature type="domain" description="Metallo-beta-lactamase" evidence="2">
    <location>
        <begin position="19"/>
        <end position="214"/>
    </location>
</feature>
<evidence type="ECO:0000313" key="3">
    <source>
        <dbReference type="EMBL" id="RKP03664.1"/>
    </source>
</evidence>
<accession>A0A4P9XDR5</accession>
<dbReference type="InterPro" id="IPR036866">
    <property type="entry name" value="RibonucZ/Hydroxyglut_hydro"/>
</dbReference>
<dbReference type="GO" id="GO:0070292">
    <property type="term" value="P:N-acylphosphatidylethanolamine metabolic process"/>
    <property type="evidence" value="ECO:0007669"/>
    <property type="project" value="TreeGrafter"/>
</dbReference>
<dbReference type="PANTHER" id="PTHR15032">
    <property type="entry name" value="N-ACYL-PHOSPHATIDYLETHANOLAMINE-HYDROLYZING PHOSPHOLIPASE D"/>
    <property type="match status" value="1"/>
</dbReference>
<dbReference type="EMBL" id="ML014120">
    <property type="protein sequence ID" value="RKP03664.1"/>
    <property type="molecule type" value="Genomic_DNA"/>
</dbReference>
<dbReference type="GO" id="GO:0070290">
    <property type="term" value="F:N-acylphosphatidylethanolamine-specific phospholipase D activity"/>
    <property type="evidence" value="ECO:0007669"/>
    <property type="project" value="InterPro"/>
</dbReference>
<evidence type="ECO:0000256" key="1">
    <source>
        <dbReference type="PIRSR" id="PIRSR038896-50"/>
    </source>
</evidence>
<keyword evidence="4" id="KW-1185">Reference proteome</keyword>
<dbReference type="GO" id="GO:0005737">
    <property type="term" value="C:cytoplasm"/>
    <property type="evidence" value="ECO:0007669"/>
    <property type="project" value="TreeGrafter"/>
</dbReference>
<organism evidence="3 4">
    <name type="scientific">Caulochytrium protostelioides</name>
    <dbReference type="NCBI Taxonomy" id="1555241"/>
    <lineage>
        <taxon>Eukaryota</taxon>
        <taxon>Fungi</taxon>
        <taxon>Fungi incertae sedis</taxon>
        <taxon>Chytridiomycota</taxon>
        <taxon>Chytridiomycota incertae sedis</taxon>
        <taxon>Chytridiomycetes</taxon>
        <taxon>Caulochytriales</taxon>
        <taxon>Caulochytriaceae</taxon>
        <taxon>Caulochytrium</taxon>
    </lineage>
</organism>
<dbReference type="Gene3D" id="3.60.15.10">
    <property type="entry name" value="Ribonuclease Z/Hydroxyacylglutathione hydrolase-like"/>
    <property type="match status" value="1"/>
</dbReference>
<dbReference type="InterPro" id="IPR024884">
    <property type="entry name" value="NAPE-PLD"/>
</dbReference>
<evidence type="ECO:0000313" key="4">
    <source>
        <dbReference type="Proteomes" id="UP000274922"/>
    </source>
</evidence>
<protein>
    <recommendedName>
        <fullName evidence="2">Metallo-beta-lactamase domain-containing protein</fullName>
    </recommendedName>
</protein>
<sequence length="275" mass="30260">MAITWIGQSTCVVQMGGKTLLTDPIFQMRTVDYIGPKRLRPPPCTLEALPPVDLVLVSHNHYDHLDAHVVDAYGDSVTWVVPLGLGPWFRARGVTNLVELDWWASARVAGLQIVATPAQHWSGRHFFDVNASLWCSFLVRDDQQTGASFFHCGDSGYCPVFGEVRALFGDVTAAALPIGSYAPRWYMQHQHMDPREACCVHRDLGATLSIGVHWGTFLMSDEHFLRPPRELAEAAAAMNLPSDAVITTPFGRTVLVTMKQSSSANAEPQSDTISS</sequence>
<dbReference type="OrthoDB" id="332863at2759"/>
<reference evidence="4" key="1">
    <citation type="journal article" date="2018" name="Nat. Microbiol.">
        <title>Leveraging single-cell genomics to expand the fungal tree of life.</title>
        <authorList>
            <person name="Ahrendt S.R."/>
            <person name="Quandt C.A."/>
            <person name="Ciobanu D."/>
            <person name="Clum A."/>
            <person name="Salamov A."/>
            <person name="Andreopoulos B."/>
            <person name="Cheng J.F."/>
            <person name="Woyke T."/>
            <person name="Pelin A."/>
            <person name="Henrissat B."/>
            <person name="Reynolds N.K."/>
            <person name="Benny G.L."/>
            <person name="Smith M.E."/>
            <person name="James T.Y."/>
            <person name="Grigoriev I.V."/>
        </authorList>
    </citation>
    <scope>NUCLEOTIDE SEQUENCE [LARGE SCALE GENOMIC DNA]</scope>
    <source>
        <strain evidence="4">ATCC 52028</strain>
    </source>
</reference>
<dbReference type="GO" id="GO:0008270">
    <property type="term" value="F:zinc ion binding"/>
    <property type="evidence" value="ECO:0007669"/>
    <property type="project" value="InterPro"/>
</dbReference>
<dbReference type="InterPro" id="IPR001279">
    <property type="entry name" value="Metallo-B-lactamas"/>
</dbReference>
<dbReference type="Proteomes" id="UP000274922">
    <property type="component" value="Unassembled WGS sequence"/>
</dbReference>
<feature type="binding site" evidence="1">
    <location>
        <position position="191"/>
    </location>
    <ligand>
        <name>an N-acyl-1,2-diacyl-sn-glycero-3-phosphoethanolamine</name>
        <dbReference type="ChEBI" id="CHEBI:62537"/>
    </ligand>
</feature>
<dbReference type="SUPFAM" id="SSF56281">
    <property type="entry name" value="Metallo-hydrolase/oxidoreductase"/>
    <property type="match status" value="1"/>
</dbReference>
<name>A0A4P9XDR5_9FUNG</name>
<dbReference type="AlphaFoldDB" id="A0A4P9XDR5"/>
<dbReference type="Pfam" id="PF12706">
    <property type="entry name" value="Lactamase_B_2"/>
    <property type="match status" value="1"/>
</dbReference>
<feature type="binding site" evidence="1">
    <location>
        <position position="62"/>
    </location>
    <ligand>
        <name>an N-acyl-1,2-diacyl-sn-glycero-3-phosphoethanolamine</name>
        <dbReference type="ChEBI" id="CHEBI:62537"/>
    </ligand>
</feature>
<dbReference type="PIRSF" id="PIRSF038896">
    <property type="entry name" value="NAPE-PLD"/>
    <property type="match status" value="1"/>
</dbReference>
<gene>
    <name evidence="3" type="ORF">CXG81DRAFT_9272</name>
</gene>